<dbReference type="PANTHER" id="PTHR13021">
    <property type="entry name" value="PRE-MRNA-SPLICING FACTOR ISY1"/>
    <property type="match status" value="1"/>
</dbReference>
<feature type="region of interest" description="Disordered" evidence="8">
    <location>
        <begin position="140"/>
        <end position="160"/>
    </location>
</feature>
<dbReference type="AlphaFoldDB" id="A0A9P0VXY3"/>
<gene>
    <name evidence="9" type="ORF">CLIB1423_07S00144</name>
</gene>
<dbReference type="InterPro" id="IPR009360">
    <property type="entry name" value="Isy1"/>
</dbReference>
<evidence type="ECO:0000256" key="2">
    <source>
        <dbReference type="ARBA" id="ARBA00007002"/>
    </source>
</evidence>
<dbReference type="OrthoDB" id="1739576at2759"/>
<feature type="compositionally biased region" description="Basic and acidic residues" evidence="8">
    <location>
        <begin position="151"/>
        <end position="160"/>
    </location>
</feature>
<protein>
    <recommendedName>
        <fullName evidence="3">Pre-mRNA-splicing factor ISY1</fullName>
    </recommendedName>
    <alternativeName>
        <fullName evidence="7">Pre-mRNA-splicing factor isy1</fullName>
    </alternativeName>
</protein>
<keyword evidence="5" id="KW-0508">mRNA splicing</keyword>
<evidence type="ECO:0000256" key="4">
    <source>
        <dbReference type="ARBA" id="ARBA00022728"/>
    </source>
</evidence>
<dbReference type="Proteomes" id="UP000837801">
    <property type="component" value="Unassembled WGS sequence"/>
</dbReference>
<comment type="caution">
    <text evidence="9">The sequence shown here is derived from an EMBL/GenBank/DDBJ whole genome shotgun (WGS) entry which is preliminary data.</text>
</comment>
<keyword evidence="6" id="KW-0539">Nucleus</keyword>
<dbReference type="GO" id="GO:0000974">
    <property type="term" value="C:Prp19 complex"/>
    <property type="evidence" value="ECO:0007669"/>
    <property type="project" value="UniProtKB-ARBA"/>
</dbReference>
<evidence type="ECO:0000256" key="1">
    <source>
        <dbReference type="ARBA" id="ARBA00004123"/>
    </source>
</evidence>
<organism evidence="9 10">
    <name type="scientific">[Candida] railenensis</name>
    <dbReference type="NCBI Taxonomy" id="45579"/>
    <lineage>
        <taxon>Eukaryota</taxon>
        <taxon>Fungi</taxon>
        <taxon>Dikarya</taxon>
        <taxon>Ascomycota</taxon>
        <taxon>Saccharomycotina</taxon>
        <taxon>Pichiomycetes</taxon>
        <taxon>Debaryomycetaceae</taxon>
        <taxon>Kurtzmaniella</taxon>
    </lineage>
</organism>
<dbReference type="GO" id="GO:0000350">
    <property type="term" value="P:generation of catalytic spliceosome for second transesterification step"/>
    <property type="evidence" value="ECO:0007669"/>
    <property type="project" value="InterPro"/>
</dbReference>
<dbReference type="Gene3D" id="1.10.287.660">
    <property type="entry name" value="Helix hairpin bin"/>
    <property type="match status" value="1"/>
</dbReference>
<sequence>MSAKNKEAQSGINRFLALKNREAGVLESNPNLRPKYVQKEQSIPQADKWRSVVLGEISTRLTKINDPTANEYQLRDLNDELNKLFKEKRAWEYHIRDLGGPDYISLNNKQTGTDLPGVEVNGYRYFGRAKELSDVKKVLEEREKHRKSSNKSRDDAKQEKVKFAQREARLDSEYYGFDEMEVTSQEGVVYDQVSSILQRRMESENNINDTCIDVDDLLVYENSRSKELQKDKADLLDPASDIVDEDIPTSEQVAKWLVSRRKRLLLAKLGQN</sequence>
<keyword evidence="10" id="KW-1185">Reference proteome</keyword>
<dbReference type="GO" id="GO:0005684">
    <property type="term" value="C:U2-type spliceosomal complex"/>
    <property type="evidence" value="ECO:0007669"/>
    <property type="project" value="UniProtKB-ARBA"/>
</dbReference>
<dbReference type="InterPro" id="IPR029012">
    <property type="entry name" value="Helix_hairpin_bin_sf"/>
</dbReference>
<evidence type="ECO:0000313" key="9">
    <source>
        <dbReference type="EMBL" id="CAH2352465.1"/>
    </source>
</evidence>
<dbReference type="SUPFAM" id="SSF140102">
    <property type="entry name" value="ISY1 domain-like"/>
    <property type="match status" value="1"/>
</dbReference>
<evidence type="ECO:0000256" key="7">
    <source>
        <dbReference type="ARBA" id="ARBA00073166"/>
    </source>
</evidence>
<keyword evidence="4" id="KW-0507">mRNA processing</keyword>
<evidence type="ECO:0000313" key="10">
    <source>
        <dbReference type="Proteomes" id="UP000837801"/>
    </source>
</evidence>
<reference evidence="9" key="1">
    <citation type="submission" date="2022-03" db="EMBL/GenBank/DDBJ databases">
        <authorList>
            <person name="Legras J.-L."/>
            <person name="Devillers H."/>
            <person name="Grondin C."/>
        </authorList>
    </citation>
    <scope>NUCLEOTIDE SEQUENCE</scope>
    <source>
        <strain evidence="9">CLIB 1423</strain>
    </source>
</reference>
<dbReference type="GO" id="GO:0071014">
    <property type="term" value="C:post-mRNA release spliceosomal complex"/>
    <property type="evidence" value="ECO:0007669"/>
    <property type="project" value="UniProtKB-ARBA"/>
</dbReference>
<name>A0A9P0VXY3_9ASCO</name>
<evidence type="ECO:0000256" key="8">
    <source>
        <dbReference type="SAM" id="MobiDB-lite"/>
    </source>
</evidence>
<keyword evidence="4" id="KW-0747">Spliceosome</keyword>
<dbReference type="FunFam" id="1.10.287.660:FF:000001">
    <property type="entry name" value="pre-mRNA-splicing factor ISY1 homolog"/>
    <property type="match status" value="1"/>
</dbReference>
<comment type="subcellular location">
    <subcellularLocation>
        <location evidence="1">Nucleus</location>
    </subcellularLocation>
</comment>
<dbReference type="EMBL" id="CAKXYY010000007">
    <property type="protein sequence ID" value="CAH2352465.1"/>
    <property type="molecule type" value="Genomic_DNA"/>
</dbReference>
<evidence type="ECO:0000256" key="6">
    <source>
        <dbReference type="ARBA" id="ARBA00023242"/>
    </source>
</evidence>
<accession>A0A9P0VXY3</accession>
<dbReference type="InterPro" id="IPR037200">
    <property type="entry name" value="Isy1_sf"/>
</dbReference>
<comment type="similarity">
    <text evidence="2">Belongs to the ISY1 family.</text>
</comment>
<dbReference type="Pfam" id="PF06246">
    <property type="entry name" value="Isy1"/>
    <property type="match status" value="1"/>
</dbReference>
<evidence type="ECO:0000256" key="3">
    <source>
        <dbReference type="ARBA" id="ARBA00019194"/>
    </source>
</evidence>
<evidence type="ECO:0000256" key="5">
    <source>
        <dbReference type="ARBA" id="ARBA00023187"/>
    </source>
</evidence>
<proteinExistence type="inferred from homology"/>